<comment type="caution">
    <text evidence="1">The sequence shown here is derived from an EMBL/GenBank/DDBJ whole genome shotgun (WGS) entry which is preliminary data.</text>
</comment>
<dbReference type="EMBL" id="CAJVCH010571208">
    <property type="protein sequence ID" value="CAG7836927.1"/>
    <property type="molecule type" value="Genomic_DNA"/>
</dbReference>
<gene>
    <name evidence="1" type="ORF">AFUS01_LOCUS46116</name>
</gene>
<keyword evidence="2" id="KW-1185">Reference proteome</keyword>
<proteinExistence type="predicted"/>
<sequence length="31" mass="3758">DGVRLKWVYFNCQHNPTCYWIVCLIERCKGI</sequence>
<dbReference type="AlphaFoldDB" id="A0A8J2LI75"/>
<accession>A0A8J2LI75</accession>
<organism evidence="1 2">
    <name type="scientific">Allacma fusca</name>
    <dbReference type="NCBI Taxonomy" id="39272"/>
    <lineage>
        <taxon>Eukaryota</taxon>
        <taxon>Metazoa</taxon>
        <taxon>Ecdysozoa</taxon>
        <taxon>Arthropoda</taxon>
        <taxon>Hexapoda</taxon>
        <taxon>Collembola</taxon>
        <taxon>Symphypleona</taxon>
        <taxon>Sminthuridae</taxon>
        <taxon>Allacma</taxon>
    </lineage>
</organism>
<evidence type="ECO:0000313" key="2">
    <source>
        <dbReference type="Proteomes" id="UP000708208"/>
    </source>
</evidence>
<protein>
    <submittedName>
        <fullName evidence="1">Uncharacterized protein</fullName>
    </submittedName>
</protein>
<dbReference type="Proteomes" id="UP000708208">
    <property type="component" value="Unassembled WGS sequence"/>
</dbReference>
<reference evidence="1" key="1">
    <citation type="submission" date="2021-06" db="EMBL/GenBank/DDBJ databases">
        <authorList>
            <person name="Hodson N. C."/>
            <person name="Mongue J. A."/>
            <person name="Jaron S. K."/>
        </authorList>
    </citation>
    <scope>NUCLEOTIDE SEQUENCE</scope>
</reference>
<evidence type="ECO:0000313" key="1">
    <source>
        <dbReference type="EMBL" id="CAG7836927.1"/>
    </source>
</evidence>
<feature type="non-terminal residue" evidence="1">
    <location>
        <position position="1"/>
    </location>
</feature>
<name>A0A8J2LI75_9HEXA</name>